<reference evidence="1" key="1">
    <citation type="submission" date="2016-10" db="EMBL/GenBank/DDBJ databases">
        <title>Sequence of Gallionella enrichment culture.</title>
        <authorList>
            <person name="Poehlein A."/>
            <person name="Muehling M."/>
            <person name="Daniel R."/>
        </authorList>
    </citation>
    <scope>NUCLEOTIDE SEQUENCE</scope>
</reference>
<sequence>MRSEQEKSTKSAEIMDINQAALAELLADYDYPEIIIHGHTHRPHQHHLQLDNHVITRWVLGDWYEQGSYLACDENGFKSVNL</sequence>
<proteinExistence type="predicted"/>
<evidence type="ECO:0000313" key="1">
    <source>
        <dbReference type="EMBL" id="OIQ99372.1"/>
    </source>
</evidence>
<dbReference type="AlphaFoldDB" id="A0A1J5S580"/>
<accession>A0A1J5S580</accession>
<name>A0A1J5S580_9ZZZZ</name>
<gene>
    <name evidence="1" type="primary">lpxH_7</name>
    <name evidence="1" type="ORF">GALL_186090</name>
</gene>
<dbReference type="GO" id="GO:0016787">
    <property type="term" value="F:hydrolase activity"/>
    <property type="evidence" value="ECO:0007669"/>
    <property type="project" value="UniProtKB-KW"/>
</dbReference>
<organism evidence="1">
    <name type="scientific">mine drainage metagenome</name>
    <dbReference type="NCBI Taxonomy" id="410659"/>
    <lineage>
        <taxon>unclassified sequences</taxon>
        <taxon>metagenomes</taxon>
        <taxon>ecological metagenomes</taxon>
    </lineage>
</organism>
<protein>
    <submittedName>
        <fullName evidence="1">UDP-2,3-diacylglucosamine hydrolase</fullName>
        <ecNumber evidence="1">3.6.1.54</ecNumber>
    </submittedName>
</protein>
<keyword evidence="1" id="KW-0378">Hydrolase</keyword>
<dbReference type="EMBL" id="MLJW01000107">
    <property type="protein sequence ID" value="OIQ99372.1"/>
    <property type="molecule type" value="Genomic_DNA"/>
</dbReference>
<dbReference type="SUPFAM" id="SSF56300">
    <property type="entry name" value="Metallo-dependent phosphatases"/>
    <property type="match status" value="1"/>
</dbReference>
<dbReference type="InterPro" id="IPR029052">
    <property type="entry name" value="Metallo-depent_PP-like"/>
</dbReference>
<dbReference type="EC" id="3.6.1.54" evidence="1"/>
<comment type="caution">
    <text evidence="1">The sequence shown here is derived from an EMBL/GenBank/DDBJ whole genome shotgun (WGS) entry which is preliminary data.</text>
</comment>